<name>A0A3B4GL68_9CICH</name>
<dbReference type="GeneTree" id="ENSGT00960000186914"/>
<dbReference type="AlphaFoldDB" id="A0A3B4GL68"/>
<organism evidence="1">
    <name type="scientific">Pundamilia nyererei</name>
    <dbReference type="NCBI Taxonomy" id="303518"/>
    <lineage>
        <taxon>Eukaryota</taxon>
        <taxon>Metazoa</taxon>
        <taxon>Chordata</taxon>
        <taxon>Craniata</taxon>
        <taxon>Vertebrata</taxon>
        <taxon>Euteleostomi</taxon>
        <taxon>Actinopterygii</taxon>
        <taxon>Neopterygii</taxon>
        <taxon>Teleostei</taxon>
        <taxon>Neoteleostei</taxon>
        <taxon>Acanthomorphata</taxon>
        <taxon>Ovalentaria</taxon>
        <taxon>Cichlomorphae</taxon>
        <taxon>Cichliformes</taxon>
        <taxon>Cichlidae</taxon>
        <taxon>African cichlids</taxon>
        <taxon>Pseudocrenilabrinae</taxon>
        <taxon>Haplochromini</taxon>
        <taxon>Pundamilia</taxon>
    </lineage>
</organism>
<accession>A0A3B4GL68</accession>
<proteinExistence type="predicted"/>
<evidence type="ECO:0000313" key="1">
    <source>
        <dbReference type="Ensembl" id="ENSPNYP00000022131.1"/>
    </source>
</evidence>
<dbReference type="STRING" id="303518.ENSPNYP00000022131"/>
<sequence>MKLLPFILPLNTVILLTRDFHHAIFCLHHQVLSLLSHHFWSQDGWPQVPWPVGAGKCCDVLGQGGHTEGLVKDTAALVPVTKWVPARSPQQPRVTMSHYIGWGRDNGSRGSNCG</sequence>
<protein>
    <submittedName>
        <fullName evidence="1">Uncharacterized protein</fullName>
    </submittedName>
</protein>
<reference evidence="1" key="1">
    <citation type="submission" date="2023-09" db="UniProtKB">
        <authorList>
            <consortium name="Ensembl"/>
        </authorList>
    </citation>
    <scope>IDENTIFICATION</scope>
</reference>
<dbReference type="Ensembl" id="ENSPNYT00000022672.1">
    <property type="protein sequence ID" value="ENSPNYP00000022131.1"/>
    <property type="gene ID" value="ENSPNYG00000016724.1"/>
</dbReference>